<proteinExistence type="inferred from homology"/>
<evidence type="ECO:0000256" key="8">
    <source>
        <dbReference type="PROSITE-ProRule" id="PRU01360"/>
    </source>
</evidence>
<feature type="domain" description="TonB-dependent receptor-like beta-barrel" evidence="10">
    <location>
        <begin position="363"/>
        <end position="805"/>
    </location>
</feature>
<dbReference type="PANTHER" id="PTHR47234:SF1">
    <property type="entry name" value="TONB-DEPENDENT RECEPTOR"/>
    <property type="match status" value="1"/>
</dbReference>
<keyword evidence="2 8" id="KW-0813">Transport</keyword>
<dbReference type="InterPro" id="IPR036942">
    <property type="entry name" value="Beta-barrel_TonB_sf"/>
</dbReference>
<evidence type="ECO:0000259" key="10">
    <source>
        <dbReference type="Pfam" id="PF00593"/>
    </source>
</evidence>
<dbReference type="AlphaFoldDB" id="A0A937IBA4"/>
<dbReference type="InterPro" id="IPR012910">
    <property type="entry name" value="Plug_dom"/>
</dbReference>
<dbReference type="Pfam" id="PF07715">
    <property type="entry name" value="Plug"/>
    <property type="match status" value="1"/>
</dbReference>
<keyword evidence="3 8" id="KW-1134">Transmembrane beta strand</keyword>
<dbReference type="EMBL" id="JADHQA010000003">
    <property type="protein sequence ID" value="MBL6819860.1"/>
    <property type="molecule type" value="Genomic_DNA"/>
</dbReference>
<keyword evidence="4 8" id="KW-0812">Transmembrane</keyword>
<keyword evidence="12" id="KW-0675">Receptor</keyword>
<comment type="caution">
    <text evidence="12">The sequence shown here is derived from an EMBL/GenBank/DDBJ whole genome shotgun (WGS) entry which is preliminary data.</text>
</comment>
<dbReference type="InterPro" id="IPR039426">
    <property type="entry name" value="TonB-dep_rcpt-like"/>
</dbReference>
<evidence type="ECO:0000313" key="13">
    <source>
        <dbReference type="Proteomes" id="UP000704935"/>
    </source>
</evidence>
<organism evidence="12 13">
    <name type="scientific">SAR86 cluster bacterium</name>
    <dbReference type="NCBI Taxonomy" id="2030880"/>
    <lineage>
        <taxon>Bacteria</taxon>
        <taxon>Pseudomonadati</taxon>
        <taxon>Pseudomonadota</taxon>
        <taxon>Gammaproteobacteria</taxon>
        <taxon>SAR86 cluster</taxon>
    </lineage>
</organism>
<dbReference type="Proteomes" id="UP000704935">
    <property type="component" value="Unassembled WGS sequence"/>
</dbReference>
<dbReference type="PANTHER" id="PTHR47234">
    <property type="match status" value="1"/>
</dbReference>
<sequence>MLKKLIQATLLQLLFSVSGFIFPDDDIEEVVITGSYIGDEGANLTPTEIIQKEDYLNLNITNIAEISKYLSSASGSNFQANTLGGIDQGMSSITLRGLDQASTLLLLNSRRHTFAGTPSNDGEGYIDAHIIPEIAFERIEILKEGATSLYGSDAVAGVVNFITYKKFDGYKLRFGDQTTTNYNQKDQNIGFLFGETLGNWDLVLGANLLNRSPLSASEIDGIAELAISGLGNTFIVTSADVIEDGLYSGSYEEGQIVPDPNCVENGGILSGFCRFLYGNRFNIVNEEDHSKFYISASNEIHNISLITSNIRVIDNPQSPSYPALPYLSRLIEPGEGSSPFNVPVRWYGRPLGSQYPSPFSPKDISQYHFNYTFFISVDDYDFELSLTTSEHKNFHNRPDVIDSRFQDAMQGRGGVNGNERWNIFEPNLNSESLVNYVRGAEKSEKIGNLTSLDFIGSSQFNSNFSFVFGAQVANEALKISYNDLARTEFDASGKLLRVADLFFLGGGQNVDANRNKSALFVETRTELQNLVDLQVSGRYENFKNDSSFNPKIALTTLFSDSFVIRLSRGTSFSMPSMAQMFSNEINLGSVRDFDASIFVRQAQIGNPNLQPSTATNQNYGVIWKAENQVLSLDLWNINYKGRIIAESAQAKLINDPYGSSITRNELGDLIGVTTTYINEEVTDVSGFDFLYEKVFQLGDFGQLDFVVKSTQISEFLTPSLQEEDNNGKLINRVGRFNFDSNIHSLPKKRINSFLDWEYQEYKFGFIARFIDSYKNNRTIPESALNIGYKPKIDSSLMFDFSVKRSFGNYFEHLDLIGSLAFINLLDEKPPLLYDAPDFSFDTRVHDPRGRMINIQFELSPKK</sequence>
<dbReference type="InterPro" id="IPR000531">
    <property type="entry name" value="Beta-barrel_TonB"/>
</dbReference>
<evidence type="ECO:0000256" key="2">
    <source>
        <dbReference type="ARBA" id="ARBA00022448"/>
    </source>
</evidence>
<keyword evidence="6 8" id="KW-0472">Membrane</keyword>
<evidence type="ECO:0000256" key="7">
    <source>
        <dbReference type="ARBA" id="ARBA00023237"/>
    </source>
</evidence>
<evidence type="ECO:0000256" key="6">
    <source>
        <dbReference type="ARBA" id="ARBA00023136"/>
    </source>
</evidence>
<dbReference type="Gene3D" id="2.170.130.10">
    <property type="entry name" value="TonB-dependent receptor, plug domain"/>
    <property type="match status" value="1"/>
</dbReference>
<accession>A0A937IBA4</accession>
<evidence type="ECO:0000256" key="5">
    <source>
        <dbReference type="ARBA" id="ARBA00023077"/>
    </source>
</evidence>
<dbReference type="PROSITE" id="PS52016">
    <property type="entry name" value="TONB_DEPENDENT_REC_3"/>
    <property type="match status" value="1"/>
</dbReference>
<dbReference type="SUPFAM" id="SSF56935">
    <property type="entry name" value="Porins"/>
    <property type="match status" value="1"/>
</dbReference>
<evidence type="ECO:0000256" key="3">
    <source>
        <dbReference type="ARBA" id="ARBA00022452"/>
    </source>
</evidence>
<dbReference type="InterPro" id="IPR037066">
    <property type="entry name" value="Plug_dom_sf"/>
</dbReference>
<evidence type="ECO:0000259" key="11">
    <source>
        <dbReference type="Pfam" id="PF07715"/>
    </source>
</evidence>
<name>A0A937IBA4_9GAMM</name>
<protein>
    <submittedName>
        <fullName evidence="12">TonB-dependent receptor</fullName>
    </submittedName>
</protein>
<dbReference type="Gene3D" id="2.40.170.20">
    <property type="entry name" value="TonB-dependent receptor, beta-barrel domain"/>
    <property type="match status" value="1"/>
</dbReference>
<keyword evidence="7 8" id="KW-0998">Cell outer membrane</keyword>
<dbReference type="Pfam" id="PF00593">
    <property type="entry name" value="TonB_dep_Rec_b-barrel"/>
    <property type="match status" value="1"/>
</dbReference>
<evidence type="ECO:0000256" key="9">
    <source>
        <dbReference type="RuleBase" id="RU003357"/>
    </source>
</evidence>
<comment type="subcellular location">
    <subcellularLocation>
        <location evidence="1 8">Cell outer membrane</location>
        <topology evidence="1 8">Multi-pass membrane protein</topology>
    </subcellularLocation>
</comment>
<gene>
    <name evidence="12" type="ORF">ISQ61_01280</name>
</gene>
<evidence type="ECO:0000256" key="1">
    <source>
        <dbReference type="ARBA" id="ARBA00004571"/>
    </source>
</evidence>
<evidence type="ECO:0000313" key="12">
    <source>
        <dbReference type="EMBL" id="MBL6819860.1"/>
    </source>
</evidence>
<feature type="domain" description="TonB-dependent receptor plug" evidence="11">
    <location>
        <begin position="46"/>
        <end position="158"/>
    </location>
</feature>
<comment type="similarity">
    <text evidence="8 9">Belongs to the TonB-dependent receptor family.</text>
</comment>
<evidence type="ECO:0000256" key="4">
    <source>
        <dbReference type="ARBA" id="ARBA00022692"/>
    </source>
</evidence>
<dbReference type="GO" id="GO:0009279">
    <property type="term" value="C:cell outer membrane"/>
    <property type="evidence" value="ECO:0007669"/>
    <property type="project" value="UniProtKB-SubCell"/>
</dbReference>
<keyword evidence="5 9" id="KW-0798">TonB box</keyword>
<reference evidence="12" key="1">
    <citation type="submission" date="2020-10" db="EMBL/GenBank/DDBJ databases">
        <title>Microbiome of the Black Sea water column analyzed by genome centric metagenomics.</title>
        <authorList>
            <person name="Cabello-Yeves P.J."/>
            <person name="Callieri C."/>
            <person name="Picazo A."/>
            <person name="Mehrshad M."/>
            <person name="Haro-Moreno J.M."/>
            <person name="Roda-Garcia J."/>
            <person name="Dzembekova N."/>
            <person name="Slabakova V."/>
            <person name="Slabakova N."/>
            <person name="Moncheva S."/>
            <person name="Rodriguez-Valera F."/>
        </authorList>
    </citation>
    <scope>NUCLEOTIDE SEQUENCE</scope>
    <source>
        <strain evidence="12">BS307-5m-G47</strain>
    </source>
</reference>